<dbReference type="PIRSF" id="PIRSF005902">
    <property type="entry name" value="DNase_TatD"/>
    <property type="match status" value="1"/>
</dbReference>
<dbReference type="PROSITE" id="PS01137">
    <property type="entry name" value="TATD_1"/>
    <property type="match status" value="1"/>
</dbReference>
<dbReference type="SUPFAM" id="SSF51556">
    <property type="entry name" value="Metallo-dependent hydrolases"/>
    <property type="match status" value="1"/>
</dbReference>
<dbReference type="GO" id="GO:0046872">
    <property type="term" value="F:metal ion binding"/>
    <property type="evidence" value="ECO:0007669"/>
    <property type="project" value="UniProtKB-KW"/>
</dbReference>
<organism evidence="5 6">
    <name type="scientific">Sphaerobacter thermophilus (strain ATCC 49802 / DSM 20745 / KCCM 41009 / NCIMB 13125 / S 6022)</name>
    <dbReference type="NCBI Taxonomy" id="479434"/>
    <lineage>
        <taxon>Bacteria</taxon>
        <taxon>Pseudomonadati</taxon>
        <taxon>Thermomicrobiota</taxon>
        <taxon>Thermomicrobia</taxon>
        <taxon>Sphaerobacterales</taxon>
        <taxon>Sphaerobacterineae</taxon>
        <taxon>Sphaerobacteraceae</taxon>
        <taxon>Sphaerobacter</taxon>
    </lineage>
</organism>
<feature type="binding site" evidence="4">
    <location>
        <position position="129"/>
    </location>
    <ligand>
        <name>a divalent metal cation</name>
        <dbReference type="ChEBI" id="CHEBI:60240"/>
        <label>2</label>
    </ligand>
</feature>
<proteinExistence type="inferred from homology"/>
<sequence>MRLVDTHCHLDLEAFDEDRAQVLARARASGVERILVVGFAPERWESALRLAQSEPDVAVAVGLHPTEAARYNDEVEAGIREAAMSPSVCAIGEIGLDYHWMTAPAEVQRRAFLRQIALAREMDLPFIVHQRDAAEDTLDALQEAGPPHRGVMHCFTGDLTYAERCLAMGMYLGIGGAVTFRKATDLHEVVRSVPLDRLVLETDAPYMTPSPHRGKRNEPSYLRFIVERVAELRDTSVEEVAEATTANAARLFNLDIDGRAA</sequence>
<dbReference type="PANTHER" id="PTHR46124">
    <property type="entry name" value="D-AMINOACYL-TRNA DEACYLASE"/>
    <property type="match status" value="1"/>
</dbReference>
<dbReference type="AlphaFoldDB" id="D1C3B4"/>
<dbReference type="FunFam" id="3.20.20.140:FF:000005">
    <property type="entry name" value="TatD family hydrolase"/>
    <property type="match status" value="1"/>
</dbReference>
<feature type="binding site" evidence="4">
    <location>
        <position position="153"/>
    </location>
    <ligand>
        <name>a divalent metal cation</name>
        <dbReference type="ChEBI" id="CHEBI:60240"/>
        <label>2</label>
    </ligand>
</feature>
<reference evidence="5 6" key="2">
    <citation type="journal article" date="2010" name="Stand. Genomic Sci.">
        <title>Complete genome sequence of Desulfohalobium retbaense type strain (HR(100)).</title>
        <authorList>
            <person name="Spring S."/>
            <person name="Nolan M."/>
            <person name="Lapidus A."/>
            <person name="Glavina Del Rio T."/>
            <person name="Copeland A."/>
            <person name="Tice H."/>
            <person name="Cheng J.F."/>
            <person name="Lucas S."/>
            <person name="Land M."/>
            <person name="Chen F."/>
            <person name="Bruce D."/>
            <person name="Goodwin L."/>
            <person name="Pitluck S."/>
            <person name="Ivanova N."/>
            <person name="Mavromatis K."/>
            <person name="Mikhailova N."/>
            <person name="Pati A."/>
            <person name="Chen A."/>
            <person name="Palaniappan K."/>
            <person name="Hauser L."/>
            <person name="Chang Y.J."/>
            <person name="Jeffries C.D."/>
            <person name="Munk C."/>
            <person name="Kiss H."/>
            <person name="Chain P."/>
            <person name="Han C."/>
            <person name="Brettin T."/>
            <person name="Detter J.C."/>
            <person name="Schuler E."/>
            <person name="Goker M."/>
            <person name="Rohde M."/>
            <person name="Bristow J."/>
            <person name="Eisen J.A."/>
            <person name="Markowitz V."/>
            <person name="Hugenholtz P."/>
            <person name="Kyrpides N.C."/>
            <person name="Klenk H.P."/>
        </authorList>
    </citation>
    <scope>NUCLEOTIDE SEQUENCE [LARGE SCALE GENOMIC DNA]</scope>
    <source>
        <strain evidence="6">ATCC 49802 / DSM 20745 / S 6022</strain>
    </source>
</reference>
<dbReference type="GO" id="GO:0016788">
    <property type="term" value="F:hydrolase activity, acting on ester bonds"/>
    <property type="evidence" value="ECO:0007669"/>
    <property type="project" value="InterPro"/>
</dbReference>
<evidence type="ECO:0000256" key="3">
    <source>
        <dbReference type="ARBA" id="ARBA00022801"/>
    </source>
</evidence>
<feature type="binding site" evidence="4">
    <location>
        <position position="203"/>
    </location>
    <ligand>
        <name>a divalent metal cation</name>
        <dbReference type="ChEBI" id="CHEBI:60240"/>
        <label>1</label>
    </ligand>
</feature>
<dbReference type="Gene3D" id="3.20.20.140">
    <property type="entry name" value="Metal-dependent hydrolases"/>
    <property type="match status" value="1"/>
</dbReference>
<dbReference type="InterPro" id="IPR018228">
    <property type="entry name" value="DNase_TatD-rel_CS"/>
</dbReference>
<accession>D1C3B4</accession>
<keyword evidence="2 4" id="KW-0479">Metal-binding</keyword>
<dbReference type="InterPro" id="IPR001130">
    <property type="entry name" value="TatD-like"/>
</dbReference>
<dbReference type="PROSITE" id="PS01091">
    <property type="entry name" value="TATD_3"/>
    <property type="match status" value="1"/>
</dbReference>
<dbReference type="PANTHER" id="PTHR46124:SF2">
    <property type="entry name" value="D-AMINOACYL-TRNA DEACYLASE"/>
    <property type="match status" value="1"/>
</dbReference>
<dbReference type="FunCoup" id="D1C3B4">
    <property type="interactions" value="435"/>
</dbReference>
<dbReference type="HOGENOM" id="CLU_031506_4_0_0"/>
<dbReference type="OrthoDB" id="9810005at2"/>
<dbReference type="STRING" id="479434.Sthe_1296"/>
<dbReference type="KEGG" id="sti:Sthe_1296"/>
<feature type="binding site" evidence="4">
    <location>
        <position position="93"/>
    </location>
    <ligand>
        <name>a divalent metal cation</name>
        <dbReference type="ChEBI" id="CHEBI:60240"/>
        <label>1</label>
    </ligand>
</feature>
<comment type="similarity">
    <text evidence="1">Belongs to the metallo-dependent hydrolases superfamily. TatD-type hydrolase family.</text>
</comment>
<dbReference type="RefSeq" id="WP_012871778.1">
    <property type="nucleotide sequence ID" value="NC_013523.1"/>
</dbReference>
<dbReference type="InterPro" id="IPR015991">
    <property type="entry name" value="TatD/YcfH-like"/>
</dbReference>
<evidence type="ECO:0000256" key="2">
    <source>
        <dbReference type="ARBA" id="ARBA00022723"/>
    </source>
</evidence>
<name>D1C3B4_SPHTD</name>
<dbReference type="EMBL" id="CP001823">
    <property type="protein sequence ID" value="ACZ38731.1"/>
    <property type="molecule type" value="Genomic_DNA"/>
</dbReference>
<keyword evidence="6" id="KW-1185">Reference proteome</keyword>
<evidence type="ECO:0000313" key="5">
    <source>
        <dbReference type="EMBL" id="ACZ38731.1"/>
    </source>
</evidence>
<dbReference type="GO" id="GO:0004536">
    <property type="term" value="F:DNA nuclease activity"/>
    <property type="evidence" value="ECO:0007669"/>
    <property type="project" value="InterPro"/>
</dbReference>
<evidence type="ECO:0000256" key="1">
    <source>
        <dbReference type="ARBA" id="ARBA00009275"/>
    </source>
</evidence>
<dbReference type="GO" id="GO:0005829">
    <property type="term" value="C:cytosol"/>
    <property type="evidence" value="ECO:0007669"/>
    <property type="project" value="TreeGrafter"/>
</dbReference>
<keyword evidence="3 5" id="KW-0378">Hydrolase</keyword>
<dbReference type="CDD" id="cd01310">
    <property type="entry name" value="TatD_DNAse"/>
    <property type="match status" value="1"/>
</dbReference>
<dbReference type="eggNOG" id="COG0084">
    <property type="taxonomic scope" value="Bacteria"/>
</dbReference>
<evidence type="ECO:0000256" key="4">
    <source>
        <dbReference type="PIRSR" id="PIRSR005902-1"/>
    </source>
</evidence>
<dbReference type="InterPro" id="IPR032466">
    <property type="entry name" value="Metal_Hydrolase"/>
</dbReference>
<dbReference type="NCBIfam" id="TIGR00010">
    <property type="entry name" value="YchF/TatD family DNA exonuclease"/>
    <property type="match status" value="1"/>
</dbReference>
<gene>
    <name evidence="5" type="ordered locus">Sthe_1296</name>
</gene>
<feature type="binding site" evidence="4">
    <location>
        <position position="9"/>
    </location>
    <ligand>
        <name>a divalent metal cation</name>
        <dbReference type="ChEBI" id="CHEBI:60240"/>
        <label>1</label>
    </ligand>
</feature>
<dbReference type="Pfam" id="PF01026">
    <property type="entry name" value="TatD_DNase"/>
    <property type="match status" value="1"/>
</dbReference>
<protein>
    <submittedName>
        <fullName evidence="5">Hydrolase, TatD family</fullName>
    </submittedName>
</protein>
<feature type="binding site" evidence="4">
    <location>
        <position position="7"/>
    </location>
    <ligand>
        <name>a divalent metal cation</name>
        <dbReference type="ChEBI" id="CHEBI:60240"/>
        <label>1</label>
    </ligand>
</feature>
<reference evidence="6" key="1">
    <citation type="submission" date="2009-11" db="EMBL/GenBank/DDBJ databases">
        <title>The complete chromosome 1 of Sphaerobacter thermophilus DSM 20745.</title>
        <authorList>
            <person name="Lucas S."/>
            <person name="Copeland A."/>
            <person name="Lapidus A."/>
            <person name="Glavina del Rio T."/>
            <person name="Dalin E."/>
            <person name="Tice H."/>
            <person name="Bruce D."/>
            <person name="Goodwin L."/>
            <person name="Pitluck S."/>
            <person name="Kyrpides N."/>
            <person name="Mavromatis K."/>
            <person name="Ivanova N."/>
            <person name="Mikhailova N."/>
            <person name="LaButti K.M."/>
            <person name="Clum A."/>
            <person name="Sun H.I."/>
            <person name="Brettin T."/>
            <person name="Detter J.C."/>
            <person name="Han C."/>
            <person name="Larimer F."/>
            <person name="Land M."/>
            <person name="Hauser L."/>
            <person name="Markowitz V."/>
            <person name="Cheng J.F."/>
            <person name="Hugenholtz P."/>
            <person name="Woyke T."/>
            <person name="Wu D."/>
            <person name="Steenblock K."/>
            <person name="Schneider S."/>
            <person name="Pukall R."/>
            <person name="Goeker M."/>
            <person name="Klenk H.P."/>
            <person name="Eisen J.A."/>
        </authorList>
    </citation>
    <scope>NUCLEOTIDE SEQUENCE [LARGE SCALE GENOMIC DNA]</scope>
    <source>
        <strain evidence="6">ATCC 49802 / DSM 20745 / S 6022</strain>
    </source>
</reference>
<evidence type="ECO:0000313" key="6">
    <source>
        <dbReference type="Proteomes" id="UP000002027"/>
    </source>
</evidence>
<dbReference type="InParanoid" id="D1C3B4"/>
<dbReference type="Proteomes" id="UP000002027">
    <property type="component" value="Chromosome 1"/>
</dbReference>